<feature type="transmembrane region" description="Helical" evidence="1">
    <location>
        <begin position="186"/>
        <end position="203"/>
    </location>
</feature>
<dbReference type="Pfam" id="PF06197">
    <property type="entry name" value="DUF998"/>
    <property type="match status" value="1"/>
</dbReference>
<evidence type="ECO:0000313" key="2">
    <source>
        <dbReference type="EMBL" id="MCX2937647.1"/>
    </source>
</evidence>
<organism evidence="2 3">
    <name type="scientific">Mycobacterium pinniadriaticum</name>
    <dbReference type="NCBI Taxonomy" id="2994102"/>
    <lineage>
        <taxon>Bacteria</taxon>
        <taxon>Bacillati</taxon>
        <taxon>Actinomycetota</taxon>
        <taxon>Actinomycetes</taxon>
        <taxon>Mycobacteriales</taxon>
        <taxon>Mycobacteriaceae</taxon>
        <taxon>Mycobacterium</taxon>
    </lineage>
</organism>
<keyword evidence="1" id="KW-0472">Membrane</keyword>
<dbReference type="InterPro" id="IPR009339">
    <property type="entry name" value="DUF998"/>
</dbReference>
<keyword evidence="1" id="KW-0812">Transmembrane</keyword>
<protein>
    <submittedName>
        <fullName evidence="2">DUF998 domain-containing protein</fullName>
    </submittedName>
</protein>
<feature type="transmembrane region" description="Helical" evidence="1">
    <location>
        <begin position="116"/>
        <end position="136"/>
    </location>
</feature>
<name>A0ABT3SE33_9MYCO</name>
<comment type="caution">
    <text evidence="2">The sequence shown here is derived from an EMBL/GenBank/DDBJ whole genome shotgun (WGS) entry which is preliminary data.</text>
</comment>
<reference evidence="2 3" key="1">
    <citation type="submission" date="2022-11" db="EMBL/GenBank/DDBJ databases">
        <title>Mycobacterium sp. nov.</title>
        <authorList>
            <person name="Papic B."/>
            <person name="Spicic S."/>
            <person name="Duvnjak S."/>
        </authorList>
    </citation>
    <scope>NUCLEOTIDE SEQUENCE [LARGE SCALE GENOMIC DNA]</scope>
    <source>
        <strain evidence="2 3">CVI_P4</strain>
    </source>
</reference>
<accession>A0ABT3SE33</accession>
<keyword evidence="1" id="KW-1133">Transmembrane helix</keyword>
<evidence type="ECO:0000313" key="3">
    <source>
        <dbReference type="Proteomes" id="UP001300745"/>
    </source>
</evidence>
<feature type="transmembrane region" description="Helical" evidence="1">
    <location>
        <begin position="148"/>
        <end position="166"/>
    </location>
</feature>
<proteinExistence type="predicted"/>
<keyword evidence="3" id="KW-1185">Reference proteome</keyword>
<gene>
    <name evidence="2" type="ORF">ORI27_13130</name>
</gene>
<dbReference type="Proteomes" id="UP001300745">
    <property type="component" value="Unassembled WGS sequence"/>
</dbReference>
<dbReference type="RefSeq" id="WP_265997195.1">
    <property type="nucleotide sequence ID" value="NZ_JAPJDN010000009.1"/>
</dbReference>
<feature type="transmembrane region" description="Helical" evidence="1">
    <location>
        <begin position="52"/>
        <end position="73"/>
    </location>
</feature>
<evidence type="ECO:0000256" key="1">
    <source>
        <dbReference type="SAM" id="Phobius"/>
    </source>
</evidence>
<feature type="transmembrane region" description="Helical" evidence="1">
    <location>
        <begin position="80"/>
        <end position="101"/>
    </location>
</feature>
<sequence>MVRALGWIGVAGAAAALVAVLTLDVTLGGRRVRGRNLRAATISEYIYTSGGWAFVAAVLILAVTSAALLYGLIRAGRVRLLSAGSALLALWVLGLVAVVAFPKHNWAVGPSASGSVHRVATLVAFVALPLAVLLIAEGRAGIARAARWLAAIGIGWLTVLFGAIALGTVTDQPWWRLIPLGLVERGIAGFEVAALIATGLWLARERGPGDQEALPDHQA</sequence>
<dbReference type="EMBL" id="JAPJDO010000009">
    <property type="protein sequence ID" value="MCX2937647.1"/>
    <property type="molecule type" value="Genomic_DNA"/>
</dbReference>